<dbReference type="SUPFAM" id="SSF51658">
    <property type="entry name" value="Xylose isomerase-like"/>
    <property type="match status" value="1"/>
</dbReference>
<gene>
    <name evidence="5" type="ORF">DKP76_04725</name>
</gene>
<dbReference type="PANTHER" id="PTHR43489:SF6">
    <property type="entry name" value="HYDROXYPYRUVATE ISOMERASE-RELATED"/>
    <property type="match status" value="1"/>
</dbReference>
<evidence type="ECO:0000256" key="3">
    <source>
        <dbReference type="PIRSR" id="PIRSR006241-50"/>
    </source>
</evidence>
<dbReference type="AlphaFoldDB" id="A0A316JAV2"/>
<feature type="active site" description="Proton donor/acceptor" evidence="3">
    <location>
        <position position="242"/>
    </location>
</feature>
<comment type="similarity">
    <text evidence="2">Belongs to the hyi family.</text>
</comment>
<feature type="domain" description="Xylose isomerase-like TIM barrel" evidence="4">
    <location>
        <begin position="23"/>
        <end position="258"/>
    </location>
</feature>
<organism evidence="5 6">
    <name type="scientific">Falsochrobactrum shanghaiense</name>
    <dbReference type="NCBI Taxonomy" id="2201899"/>
    <lineage>
        <taxon>Bacteria</taxon>
        <taxon>Pseudomonadati</taxon>
        <taxon>Pseudomonadota</taxon>
        <taxon>Alphaproteobacteria</taxon>
        <taxon>Hyphomicrobiales</taxon>
        <taxon>Brucellaceae</taxon>
        <taxon>Falsochrobactrum</taxon>
    </lineage>
</organism>
<dbReference type="OrthoDB" id="9786584at2"/>
<reference evidence="5 6" key="1">
    <citation type="submission" date="2018-05" db="EMBL/GenBank/DDBJ databases">
        <title>Comparative genomic sequence analysis between strain HN4 and CCM 8460T (Falsochrobactrum ovis) will provide more evidence to prove that HN4 is a new species of Falsochrobactrum.</title>
        <authorList>
            <person name="Lyu W."/>
            <person name="Sun L."/>
            <person name="Yao L."/>
        </authorList>
    </citation>
    <scope>NUCLEOTIDE SEQUENCE [LARGE SCALE GENOMIC DNA]</scope>
    <source>
        <strain evidence="5 6">HN4</strain>
    </source>
</reference>
<dbReference type="PIRSF" id="PIRSF006241">
    <property type="entry name" value="HyI"/>
    <property type="match status" value="1"/>
</dbReference>
<evidence type="ECO:0000259" key="4">
    <source>
        <dbReference type="Pfam" id="PF01261"/>
    </source>
</evidence>
<keyword evidence="6" id="KW-1185">Reference proteome</keyword>
<dbReference type="PANTHER" id="PTHR43489">
    <property type="entry name" value="ISOMERASE"/>
    <property type="match status" value="1"/>
</dbReference>
<protein>
    <submittedName>
        <fullName evidence="5">Hydroxypyruvate isomerase</fullName>
    </submittedName>
</protein>
<keyword evidence="5" id="KW-0670">Pyruvate</keyword>
<dbReference type="InterPro" id="IPR036237">
    <property type="entry name" value="Xyl_isomerase-like_sf"/>
</dbReference>
<dbReference type="InterPro" id="IPR026040">
    <property type="entry name" value="HyI-like"/>
</dbReference>
<dbReference type="RefSeq" id="WP_109705309.1">
    <property type="nucleotide sequence ID" value="NZ_QGDB01000002.1"/>
</dbReference>
<feature type="active site" description="Proton donor/acceptor" evidence="3">
    <location>
        <position position="145"/>
    </location>
</feature>
<dbReference type="EMBL" id="QGDB01000002">
    <property type="protein sequence ID" value="PWL18408.1"/>
    <property type="molecule type" value="Genomic_DNA"/>
</dbReference>
<dbReference type="Proteomes" id="UP000245865">
    <property type="component" value="Unassembled WGS sequence"/>
</dbReference>
<evidence type="ECO:0000256" key="2">
    <source>
        <dbReference type="PIRNR" id="PIRNR006241"/>
    </source>
</evidence>
<sequence>MAGFKYSAHIGYLFTEMPLAERIAAAARHGFAAVEYPSPYHVPAQEVADWLRAANVAYTQFGLHAGNAERGEKGIAIFPERREEFRQSVASGLDYAKTIGVRMVHAMAGIVPTGDRKPHHWETYIENLAYAAQQAARHGITIIVEPMSAGAVPDYFIETPEKAVKAIEEAGQSNIALLLDIYHTVSMGLDPDEQIRKYAPSIAHVHIADFPGRHEPGTGTIDFASIRQTLDEVGYKGWLGCEYSPEGQTQAGLGWLKEAISSASTHAVF</sequence>
<comment type="caution">
    <text evidence="5">The sequence shown here is derived from an EMBL/GenBank/DDBJ whole genome shotgun (WGS) entry which is preliminary data.</text>
</comment>
<dbReference type="GO" id="GO:0008903">
    <property type="term" value="F:hydroxypyruvate isomerase activity"/>
    <property type="evidence" value="ECO:0007669"/>
    <property type="project" value="TreeGrafter"/>
</dbReference>
<keyword evidence="1 2" id="KW-0413">Isomerase</keyword>
<dbReference type="InterPro" id="IPR013022">
    <property type="entry name" value="Xyl_isomerase-like_TIM-brl"/>
</dbReference>
<accession>A0A316JAV2</accession>
<dbReference type="Gene3D" id="3.20.20.150">
    <property type="entry name" value="Divalent-metal-dependent TIM barrel enzymes"/>
    <property type="match status" value="1"/>
</dbReference>
<evidence type="ECO:0000313" key="5">
    <source>
        <dbReference type="EMBL" id="PWL18408.1"/>
    </source>
</evidence>
<dbReference type="GO" id="GO:0046487">
    <property type="term" value="P:glyoxylate metabolic process"/>
    <property type="evidence" value="ECO:0007669"/>
    <property type="project" value="TreeGrafter"/>
</dbReference>
<dbReference type="Pfam" id="PF01261">
    <property type="entry name" value="AP_endonuc_2"/>
    <property type="match status" value="1"/>
</dbReference>
<dbReference type="InterPro" id="IPR050417">
    <property type="entry name" value="Sugar_Epim/Isomerase"/>
</dbReference>
<evidence type="ECO:0000313" key="6">
    <source>
        <dbReference type="Proteomes" id="UP000245865"/>
    </source>
</evidence>
<proteinExistence type="inferred from homology"/>
<name>A0A316JAV2_9HYPH</name>
<evidence type="ECO:0000256" key="1">
    <source>
        <dbReference type="ARBA" id="ARBA00023235"/>
    </source>
</evidence>